<proteinExistence type="predicted"/>
<dbReference type="Gene3D" id="3.30.2250.10">
    <property type="entry name" value="Bifunctional DNA primase/polymerase domain"/>
    <property type="match status" value="1"/>
</dbReference>
<gene>
    <name evidence="3" type="ORF">SAMN04487967_0243</name>
</gene>
<feature type="domain" description="DNA primase/polymerase bifunctional N-terminal" evidence="2">
    <location>
        <begin position="52"/>
        <end position="169"/>
    </location>
</feature>
<dbReference type="RefSeq" id="WP_090503961.1">
    <property type="nucleotide sequence ID" value="NZ_FNWL01000001.1"/>
</dbReference>
<dbReference type="InterPro" id="IPR015330">
    <property type="entry name" value="DNA_primase/pol_bifunc_N"/>
</dbReference>
<dbReference type="EMBL" id="FNWL01000001">
    <property type="protein sequence ID" value="SEH11201.1"/>
    <property type="molecule type" value="Genomic_DNA"/>
</dbReference>
<accession>A0A1H6FK23</accession>
<evidence type="ECO:0000313" key="4">
    <source>
        <dbReference type="Proteomes" id="UP000199112"/>
    </source>
</evidence>
<reference evidence="4" key="1">
    <citation type="submission" date="2016-10" db="EMBL/GenBank/DDBJ databases">
        <authorList>
            <person name="Varghese N."/>
            <person name="Submissions S."/>
        </authorList>
    </citation>
    <scope>NUCLEOTIDE SEQUENCE [LARGE SCALE GENOMIC DNA]</scope>
    <source>
        <strain evidence="4">CGMCC 1.8981</strain>
    </source>
</reference>
<evidence type="ECO:0000313" key="3">
    <source>
        <dbReference type="EMBL" id="SEH11201.1"/>
    </source>
</evidence>
<name>A0A1H6FK23_9EURY</name>
<feature type="region of interest" description="Disordered" evidence="1">
    <location>
        <begin position="191"/>
        <end position="222"/>
    </location>
</feature>
<sequence>MKTTEHNHKNISNYSEKNRLKTISDRIEEIGLESNRFIRLQDGSKAPISHEELCWEKIGEGNYGVYAGNGLVLVDIDSYRSDSGDLPKEVQKLRSTLTITFRITSEGRELDVNRSLPTFIVQSPHGGEHLYYAVSDDVENSTHEWGEMRAENQYVVGPGSELTNCDKDWHDCSQPDEGYYAIKHNYPVRSISASELPTKQDTDRNPETMSNEGAISEEDPQYAEIDVEVANQHLKPSKRRVEARFIASWTD</sequence>
<dbReference type="Pfam" id="PF09250">
    <property type="entry name" value="Prim-Pol"/>
    <property type="match status" value="1"/>
</dbReference>
<keyword evidence="4" id="KW-1185">Reference proteome</keyword>
<dbReference type="OrthoDB" id="308447at2157"/>
<dbReference type="Proteomes" id="UP000199112">
    <property type="component" value="Unassembled WGS sequence"/>
</dbReference>
<evidence type="ECO:0000259" key="2">
    <source>
        <dbReference type="Pfam" id="PF09250"/>
    </source>
</evidence>
<dbReference type="SUPFAM" id="SSF56747">
    <property type="entry name" value="Prim-pol domain"/>
    <property type="match status" value="1"/>
</dbReference>
<evidence type="ECO:0000256" key="1">
    <source>
        <dbReference type="SAM" id="MobiDB-lite"/>
    </source>
</evidence>
<protein>
    <submittedName>
        <fullName evidence="3">Bifunctional DNA primase/polymerase, N-terminal</fullName>
    </submittedName>
</protein>
<organism evidence="3 4">
    <name type="scientific">Natronorubrum sediminis</name>
    <dbReference type="NCBI Taxonomy" id="640943"/>
    <lineage>
        <taxon>Archaea</taxon>
        <taxon>Methanobacteriati</taxon>
        <taxon>Methanobacteriota</taxon>
        <taxon>Stenosarchaea group</taxon>
        <taxon>Halobacteria</taxon>
        <taxon>Halobacteriales</taxon>
        <taxon>Natrialbaceae</taxon>
        <taxon>Natronorubrum</taxon>
    </lineage>
</organism>
<dbReference type="AlphaFoldDB" id="A0A1H6FK23"/>